<dbReference type="EMBL" id="JAPQKH010000001">
    <property type="protein sequence ID" value="KAJ5115721.1"/>
    <property type="molecule type" value="Genomic_DNA"/>
</dbReference>
<dbReference type="InterPro" id="IPR027417">
    <property type="entry name" value="P-loop_NTPase"/>
</dbReference>
<dbReference type="GO" id="GO:0005657">
    <property type="term" value="C:replication fork"/>
    <property type="evidence" value="ECO:0007669"/>
    <property type="project" value="InterPro"/>
</dbReference>
<dbReference type="Proteomes" id="UP001149165">
    <property type="component" value="Unassembled WGS sequence"/>
</dbReference>
<dbReference type="AlphaFoldDB" id="A0A9W9GBE1"/>
<dbReference type="GO" id="GO:0042148">
    <property type="term" value="P:DNA strand invasion"/>
    <property type="evidence" value="ECO:0007669"/>
    <property type="project" value="TreeGrafter"/>
</dbReference>
<dbReference type="GO" id="GO:0000724">
    <property type="term" value="P:double-strand break repair via homologous recombination"/>
    <property type="evidence" value="ECO:0007669"/>
    <property type="project" value="InterPro"/>
</dbReference>
<dbReference type="GO" id="GO:0005815">
    <property type="term" value="C:microtubule organizing center"/>
    <property type="evidence" value="ECO:0007669"/>
    <property type="project" value="TreeGrafter"/>
</dbReference>
<dbReference type="GO" id="GO:0000400">
    <property type="term" value="F:four-way junction DNA binding"/>
    <property type="evidence" value="ECO:0007669"/>
    <property type="project" value="TreeGrafter"/>
</dbReference>
<evidence type="ECO:0000313" key="1">
    <source>
        <dbReference type="EMBL" id="KAJ5115721.1"/>
    </source>
</evidence>
<sequence length="471" mass="52453">MAASLGATSLENVHHEGLDELLRDLANVYPSDDFQGPSLGVPMLDALVKVFMLRTHGPVPVPVPVPDNQNQDLNDQVQPQNVLQEQEQEPGPQAFESDDEEMLLADQFDQETSLLDEQPVNLNPLFSGSAYRNKRPIPVVEISSSLSAAGKSQLLYHLTALAVLPREYGRVPIGGQDAAAIFIDADDRFDVQRLQTIARGVMTNALKVYQAQEEQKSEDAVLSADDIEAVVISALKHVHVFKPQSSFALLATLSNLDTYLYDISRHYSASRPIQMLAIDSVTAFFWQDKLRDNLARAEELGRPNEEIDKLREQMKTFHFVDLYAGIVRELKRLQAQFGCNVVYTTTVSGARPIKTITDQDGPLGPYDAPPSRTPALRSALPAPWGMFPVLRLVVQRDPVRSFPPSMSAHDARKDAPLRQSAVLQGKFSAYVNAWGREEWPRRVVDGLKSYNDGSFAFYVREHAIEIPLPEQ</sequence>
<accession>A0A9W9GBE1</accession>
<dbReference type="CDD" id="cd19490">
    <property type="entry name" value="XRCC2"/>
    <property type="match status" value="1"/>
</dbReference>
<dbReference type="GO" id="GO:0033063">
    <property type="term" value="C:Rad51B-Rad51C-Rad51D-XRCC2 complex"/>
    <property type="evidence" value="ECO:0007669"/>
    <property type="project" value="InterPro"/>
</dbReference>
<dbReference type="PANTHER" id="PTHR46644:SF2">
    <property type="entry name" value="DNA REPAIR PROTEIN XRCC2"/>
    <property type="match status" value="1"/>
</dbReference>
<dbReference type="Gene3D" id="3.40.50.300">
    <property type="entry name" value="P-loop containing nucleotide triphosphate hydrolases"/>
    <property type="match status" value="1"/>
</dbReference>
<dbReference type="OrthoDB" id="420422at2759"/>
<protein>
    <recommendedName>
        <fullName evidence="3">DNA recombination and repair protein Rad51-like C-terminal domain-containing protein</fullName>
    </recommendedName>
</protein>
<evidence type="ECO:0000313" key="2">
    <source>
        <dbReference type="Proteomes" id="UP001149165"/>
    </source>
</evidence>
<proteinExistence type="predicted"/>
<keyword evidence="2" id="KW-1185">Reference proteome</keyword>
<reference evidence="1" key="1">
    <citation type="submission" date="2022-11" db="EMBL/GenBank/DDBJ databases">
        <authorList>
            <person name="Petersen C."/>
        </authorList>
    </citation>
    <scope>NUCLEOTIDE SEQUENCE</scope>
    <source>
        <strain evidence="1">IBT 30069</strain>
    </source>
</reference>
<evidence type="ECO:0008006" key="3">
    <source>
        <dbReference type="Google" id="ProtNLM"/>
    </source>
</evidence>
<dbReference type="PANTHER" id="PTHR46644">
    <property type="entry name" value="DNA REPAIR PROTEIN XRCC2"/>
    <property type="match status" value="1"/>
</dbReference>
<reference evidence="1" key="2">
    <citation type="journal article" date="2023" name="IMA Fungus">
        <title>Comparative genomic study of the Penicillium genus elucidates a diverse pangenome and 15 lateral gene transfer events.</title>
        <authorList>
            <person name="Petersen C."/>
            <person name="Sorensen T."/>
            <person name="Nielsen M.R."/>
            <person name="Sondergaard T.E."/>
            <person name="Sorensen J.L."/>
            <person name="Fitzpatrick D.A."/>
            <person name="Frisvad J.C."/>
            <person name="Nielsen K.L."/>
        </authorList>
    </citation>
    <scope>NUCLEOTIDE SEQUENCE</scope>
    <source>
        <strain evidence="1">IBT 30069</strain>
    </source>
</reference>
<dbReference type="SUPFAM" id="SSF52540">
    <property type="entry name" value="P-loop containing nucleoside triphosphate hydrolases"/>
    <property type="match status" value="1"/>
</dbReference>
<comment type="caution">
    <text evidence="1">The sequence shown here is derived from an EMBL/GenBank/DDBJ whole genome shotgun (WGS) entry which is preliminary data.</text>
</comment>
<organism evidence="1 2">
    <name type="scientific">Penicillium angulare</name>
    <dbReference type="NCBI Taxonomy" id="116970"/>
    <lineage>
        <taxon>Eukaryota</taxon>
        <taxon>Fungi</taxon>
        <taxon>Dikarya</taxon>
        <taxon>Ascomycota</taxon>
        <taxon>Pezizomycotina</taxon>
        <taxon>Eurotiomycetes</taxon>
        <taxon>Eurotiomycetidae</taxon>
        <taxon>Eurotiales</taxon>
        <taxon>Aspergillaceae</taxon>
        <taxon>Penicillium</taxon>
    </lineage>
</organism>
<dbReference type="InterPro" id="IPR030547">
    <property type="entry name" value="XRCC2"/>
</dbReference>
<gene>
    <name evidence="1" type="ORF">N7456_000069</name>
</gene>
<name>A0A9W9GBE1_9EURO</name>